<accession>A0A6C0ISN3</accession>
<dbReference type="SUPFAM" id="SSF51730">
    <property type="entry name" value="FAD-linked oxidoreductase"/>
    <property type="match status" value="1"/>
</dbReference>
<dbReference type="EMBL" id="MN740254">
    <property type="protein sequence ID" value="QHT96254.1"/>
    <property type="molecule type" value="Genomic_DNA"/>
</dbReference>
<evidence type="ECO:0000256" key="1">
    <source>
        <dbReference type="ARBA" id="ARBA00023002"/>
    </source>
</evidence>
<dbReference type="GO" id="GO:0004657">
    <property type="term" value="F:proline dehydrogenase activity"/>
    <property type="evidence" value="ECO:0007669"/>
    <property type="project" value="InterPro"/>
</dbReference>
<evidence type="ECO:0000259" key="2">
    <source>
        <dbReference type="Pfam" id="PF01619"/>
    </source>
</evidence>
<dbReference type="GO" id="GO:0071949">
    <property type="term" value="F:FAD binding"/>
    <property type="evidence" value="ECO:0007669"/>
    <property type="project" value="TreeGrafter"/>
</dbReference>
<name>A0A6C0ISN3_9ZZZZ</name>
<keyword evidence="1" id="KW-0560">Oxidoreductase</keyword>
<dbReference type="GO" id="GO:0005739">
    <property type="term" value="C:mitochondrion"/>
    <property type="evidence" value="ECO:0007669"/>
    <property type="project" value="TreeGrafter"/>
</dbReference>
<dbReference type="Pfam" id="PF01619">
    <property type="entry name" value="Pro_dh"/>
    <property type="match status" value="1"/>
</dbReference>
<dbReference type="PANTHER" id="PTHR13914">
    <property type="entry name" value="PROLINE OXIDASE"/>
    <property type="match status" value="1"/>
</dbReference>
<reference evidence="3" key="1">
    <citation type="journal article" date="2020" name="Nature">
        <title>Giant virus diversity and host interactions through global metagenomics.</title>
        <authorList>
            <person name="Schulz F."/>
            <person name="Roux S."/>
            <person name="Paez-Espino D."/>
            <person name="Jungbluth S."/>
            <person name="Walsh D.A."/>
            <person name="Denef V.J."/>
            <person name="McMahon K.D."/>
            <person name="Konstantinidis K.T."/>
            <person name="Eloe-Fadrosh E.A."/>
            <person name="Kyrpides N.C."/>
            <person name="Woyke T."/>
        </authorList>
    </citation>
    <scope>NUCLEOTIDE SEQUENCE</scope>
    <source>
        <strain evidence="3">GVMAG-M-3300024302-11</strain>
    </source>
</reference>
<dbReference type="InterPro" id="IPR002872">
    <property type="entry name" value="Proline_DH_dom"/>
</dbReference>
<sequence length="269" mass="32004">MIKKYIAGHSIKCVLNISKEVMKINKIPVINYAIEESYNSLNTFNEYKELNNKIDNRYRIALKLSSFNFDEVIIDDIIDMYKEKEIKILIDAESNELNNKYHTLTNKLIQKHNKNDFNIIKTYQMYRKDSLNTLNNDMINFKDIYLGTKLVRGAYWNSENKLGHLYISKYDTDNNYNKGILTLYESDNKLLNILATHNNESINFGYLLNSNSTNFEFGHLMGMKENKYKNLLNKNQKINVYIPYGPYNKMLPYLFRRFYENIDTIKYMI</sequence>
<proteinExistence type="predicted"/>
<dbReference type="InterPro" id="IPR029041">
    <property type="entry name" value="FAD-linked_oxidoreductase-like"/>
</dbReference>
<dbReference type="InterPro" id="IPR015659">
    <property type="entry name" value="Proline_oxidase"/>
</dbReference>
<dbReference type="GO" id="GO:0010133">
    <property type="term" value="P:L-proline catabolic process to L-glutamate"/>
    <property type="evidence" value="ECO:0007669"/>
    <property type="project" value="TreeGrafter"/>
</dbReference>
<evidence type="ECO:0000313" key="3">
    <source>
        <dbReference type="EMBL" id="QHT96254.1"/>
    </source>
</evidence>
<organism evidence="3">
    <name type="scientific">viral metagenome</name>
    <dbReference type="NCBI Taxonomy" id="1070528"/>
    <lineage>
        <taxon>unclassified sequences</taxon>
        <taxon>metagenomes</taxon>
        <taxon>organismal metagenomes</taxon>
    </lineage>
</organism>
<feature type="domain" description="Proline dehydrogenase" evidence="2">
    <location>
        <begin position="40"/>
        <end position="262"/>
    </location>
</feature>
<dbReference type="PANTHER" id="PTHR13914:SF0">
    <property type="entry name" value="PROLINE DEHYDROGENASE 1, MITOCHONDRIAL"/>
    <property type="match status" value="1"/>
</dbReference>
<dbReference type="Gene3D" id="3.20.20.220">
    <property type="match status" value="1"/>
</dbReference>
<protein>
    <recommendedName>
        <fullName evidence="2">Proline dehydrogenase domain-containing protein</fullName>
    </recommendedName>
</protein>
<dbReference type="AlphaFoldDB" id="A0A6C0ISN3"/>